<keyword evidence="1" id="KW-1133">Transmembrane helix</keyword>
<protein>
    <submittedName>
        <fullName evidence="2">Uncharacterized protein</fullName>
    </submittedName>
</protein>
<keyword evidence="1" id="KW-0472">Membrane</keyword>
<accession>A0A098B1H0</accession>
<organism evidence="2">
    <name type="scientific">Desulfitobacterium hafniense</name>
    <name type="common">Desulfitobacterium frappieri</name>
    <dbReference type="NCBI Taxonomy" id="49338"/>
    <lineage>
        <taxon>Bacteria</taxon>
        <taxon>Bacillati</taxon>
        <taxon>Bacillota</taxon>
        <taxon>Clostridia</taxon>
        <taxon>Eubacteriales</taxon>
        <taxon>Desulfitobacteriaceae</taxon>
        <taxon>Desulfitobacterium</taxon>
    </lineage>
</organism>
<name>A0A098B1H0_DESHA</name>
<proteinExistence type="predicted"/>
<feature type="transmembrane region" description="Helical" evidence="1">
    <location>
        <begin position="7"/>
        <end position="25"/>
    </location>
</feature>
<evidence type="ECO:0000313" key="2">
    <source>
        <dbReference type="EMBL" id="CDX02733.1"/>
    </source>
</evidence>
<dbReference type="RefSeq" id="WP_018307037.1">
    <property type="nucleotide sequence ID" value="NZ_JAYFNZ010000032.1"/>
</dbReference>
<feature type="transmembrane region" description="Helical" evidence="1">
    <location>
        <begin position="40"/>
        <end position="57"/>
    </location>
</feature>
<keyword evidence="1" id="KW-0812">Transmembrane</keyword>
<dbReference type="PATRIC" id="fig|49338.4.peg.3055"/>
<evidence type="ECO:0000256" key="1">
    <source>
        <dbReference type="SAM" id="Phobius"/>
    </source>
</evidence>
<sequence length="58" mass="6781">MKRLIIYLLYGTGLLLLIYLGVHHYEELRLTAGRSFDQTPLFRFVAFFAIVFGTELSR</sequence>
<reference evidence="2" key="1">
    <citation type="submission" date="2014-07" db="EMBL/GenBank/DDBJ databases">
        <authorList>
            <person name="Hornung V.Bastian."/>
        </authorList>
    </citation>
    <scope>NUCLEOTIDE SEQUENCE</scope>
    <source>
        <strain evidence="2">PCE-S</strain>
    </source>
</reference>
<dbReference type="EMBL" id="LK996017">
    <property type="protein sequence ID" value="CDX02733.1"/>
    <property type="molecule type" value="Genomic_DNA"/>
</dbReference>
<dbReference type="AlphaFoldDB" id="A0A098B1H0"/>
<gene>
    <name evidence="2" type="ORF">DPCES_2846</name>
</gene>